<organism evidence="1 2">
    <name type="scientific">Brassica cretica</name>
    <name type="common">Mustard</name>
    <dbReference type="NCBI Taxonomy" id="69181"/>
    <lineage>
        <taxon>Eukaryota</taxon>
        <taxon>Viridiplantae</taxon>
        <taxon>Streptophyta</taxon>
        <taxon>Embryophyta</taxon>
        <taxon>Tracheophyta</taxon>
        <taxon>Spermatophyta</taxon>
        <taxon>Magnoliopsida</taxon>
        <taxon>eudicotyledons</taxon>
        <taxon>Gunneridae</taxon>
        <taxon>Pentapetalae</taxon>
        <taxon>rosids</taxon>
        <taxon>malvids</taxon>
        <taxon>Brassicales</taxon>
        <taxon>Brassicaceae</taxon>
        <taxon>Brassiceae</taxon>
        <taxon>Brassica</taxon>
    </lineage>
</organism>
<gene>
    <name evidence="1" type="ORF">DY000_02060711</name>
</gene>
<sequence>MSSEPELGKEPPVLASLKTFLKLRLSFLESSDLLVLLRKSLEGSDFLEINVEGVTGRHQMLVVNDLDTRDFFAVFLVESLRMTLLGYFLSPATRQCP</sequence>
<evidence type="ECO:0000313" key="1">
    <source>
        <dbReference type="EMBL" id="KAF3519761.1"/>
    </source>
</evidence>
<reference evidence="1 2" key="1">
    <citation type="journal article" date="2020" name="BMC Genomics">
        <title>Intraspecific diversification of the crop wild relative Brassica cretica Lam. using demographic model selection.</title>
        <authorList>
            <person name="Kioukis A."/>
            <person name="Michalopoulou V.A."/>
            <person name="Briers L."/>
            <person name="Pirintsos S."/>
            <person name="Studholme D.J."/>
            <person name="Pavlidis P."/>
            <person name="Sarris P.F."/>
        </authorList>
    </citation>
    <scope>NUCLEOTIDE SEQUENCE [LARGE SCALE GENOMIC DNA]</scope>
    <source>
        <strain evidence="2">cv. PFS-1207/04</strain>
    </source>
</reference>
<name>A0ABQ7B0J5_BRACR</name>
<keyword evidence="2" id="KW-1185">Reference proteome</keyword>
<proteinExistence type="predicted"/>
<dbReference type="Proteomes" id="UP000266723">
    <property type="component" value="Unassembled WGS sequence"/>
</dbReference>
<accession>A0ABQ7B0J5</accession>
<protein>
    <submittedName>
        <fullName evidence="1">Uncharacterized protein</fullName>
    </submittedName>
</protein>
<dbReference type="EMBL" id="QGKV02001556">
    <property type="protein sequence ID" value="KAF3519761.1"/>
    <property type="molecule type" value="Genomic_DNA"/>
</dbReference>
<comment type="caution">
    <text evidence="1">The sequence shown here is derived from an EMBL/GenBank/DDBJ whole genome shotgun (WGS) entry which is preliminary data.</text>
</comment>
<evidence type="ECO:0000313" key="2">
    <source>
        <dbReference type="Proteomes" id="UP000266723"/>
    </source>
</evidence>